<dbReference type="Proteomes" id="UP001153076">
    <property type="component" value="Unassembled WGS sequence"/>
</dbReference>
<comment type="caution">
    <text evidence="1">The sequence shown here is derived from an EMBL/GenBank/DDBJ whole genome shotgun (WGS) entry which is preliminary data.</text>
</comment>
<protein>
    <submittedName>
        <fullName evidence="1">Uncharacterized protein</fullName>
    </submittedName>
</protein>
<sequence length="163" mass="18468">MAKANGLWALLERCEPPRLGVATFETAFPPFRDTEAMADYIRETFKWHLRRASRPPRLLPEDYRDLCSSFTLPDAEEAACEFDIPEIIQATFYAMVVSDAMELSAASRDMVGDLKSTLKGLRWITFESWLSVNKHPLLEVQLHRQGHLGGGLGLVSDQEESLR</sequence>
<evidence type="ECO:0000313" key="2">
    <source>
        <dbReference type="Proteomes" id="UP001153076"/>
    </source>
</evidence>
<evidence type="ECO:0000313" key="1">
    <source>
        <dbReference type="EMBL" id="KAJ8433285.1"/>
    </source>
</evidence>
<dbReference type="EMBL" id="JAKOGI010000551">
    <property type="protein sequence ID" value="KAJ8433285.1"/>
    <property type="molecule type" value="Genomic_DNA"/>
</dbReference>
<proteinExistence type="predicted"/>
<organism evidence="1 2">
    <name type="scientific">Carnegiea gigantea</name>
    <dbReference type="NCBI Taxonomy" id="171969"/>
    <lineage>
        <taxon>Eukaryota</taxon>
        <taxon>Viridiplantae</taxon>
        <taxon>Streptophyta</taxon>
        <taxon>Embryophyta</taxon>
        <taxon>Tracheophyta</taxon>
        <taxon>Spermatophyta</taxon>
        <taxon>Magnoliopsida</taxon>
        <taxon>eudicotyledons</taxon>
        <taxon>Gunneridae</taxon>
        <taxon>Pentapetalae</taxon>
        <taxon>Caryophyllales</taxon>
        <taxon>Cactineae</taxon>
        <taxon>Cactaceae</taxon>
        <taxon>Cactoideae</taxon>
        <taxon>Echinocereeae</taxon>
        <taxon>Carnegiea</taxon>
    </lineage>
</organism>
<accession>A0A9Q1JYP4</accession>
<dbReference type="AlphaFoldDB" id="A0A9Q1JYP4"/>
<name>A0A9Q1JYP4_9CARY</name>
<keyword evidence="2" id="KW-1185">Reference proteome</keyword>
<reference evidence="1" key="1">
    <citation type="submission" date="2022-04" db="EMBL/GenBank/DDBJ databases">
        <title>Carnegiea gigantea Genome sequencing and assembly v2.</title>
        <authorList>
            <person name="Copetti D."/>
            <person name="Sanderson M.J."/>
            <person name="Burquez A."/>
            <person name="Wojciechowski M.F."/>
        </authorList>
    </citation>
    <scope>NUCLEOTIDE SEQUENCE</scope>
    <source>
        <strain evidence="1">SGP5-SGP5p</strain>
        <tissue evidence="1">Aerial part</tissue>
    </source>
</reference>
<gene>
    <name evidence="1" type="ORF">Cgig2_014194</name>
</gene>